<keyword evidence="6 8" id="KW-0472">Membrane</keyword>
<dbReference type="HAMAP" id="MF_00910">
    <property type="entry name" value="FtsL"/>
    <property type="match status" value="1"/>
</dbReference>
<keyword evidence="3 8" id="KW-0132">Cell division</keyword>
<evidence type="ECO:0000256" key="8">
    <source>
        <dbReference type="HAMAP-Rule" id="MF_00910"/>
    </source>
</evidence>
<accession>A0ABT7SLI0</accession>
<keyword evidence="7 8" id="KW-0131">Cell cycle</keyword>
<evidence type="ECO:0000256" key="7">
    <source>
        <dbReference type="ARBA" id="ARBA00023306"/>
    </source>
</evidence>
<dbReference type="InterPro" id="IPR011922">
    <property type="entry name" value="Cell_div_FtsL"/>
</dbReference>
<dbReference type="Pfam" id="PF04999">
    <property type="entry name" value="FtsL"/>
    <property type="match status" value="1"/>
</dbReference>
<protein>
    <recommendedName>
        <fullName evidence="8 9">Cell division protein FtsL</fullName>
    </recommendedName>
</protein>
<dbReference type="PANTHER" id="PTHR37479">
    <property type="entry name" value="CELL DIVISION PROTEIN FTSL"/>
    <property type="match status" value="1"/>
</dbReference>
<keyword evidence="11" id="KW-1185">Reference proteome</keyword>
<comment type="caution">
    <text evidence="10">The sequence shown here is derived from an EMBL/GenBank/DDBJ whole genome shotgun (WGS) entry which is preliminary data.</text>
</comment>
<comment type="similarity">
    <text evidence="8">Belongs to the FtsL family.</text>
</comment>
<dbReference type="GO" id="GO:0051301">
    <property type="term" value="P:cell division"/>
    <property type="evidence" value="ECO:0007669"/>
    <property type="project" value="UniProtKB-KW"/>
</dbReference>
<dbReference type="RefSeq" id="WP_289409680.1">
    <property type="nucleotide sequence ID" value="NZ_JAUCDY010000001.1"/>
</dbReference>
<evidence type="ECO:0000313" key="11">
    <source>
        <dbReference type="Proteomes" id="UP001241056"/>
    </source>
</evidence>
<proteinExistence type="inferred from homology"/>
<comment type="subcellular location">
    <subcellularLocation>
        <location evidence="8">Cell inner membrane</location>
        <topology evidence="8">Single-pass type II membrane protein</topology>
    </subcellularLocation>
    <subcellularLocation>
        <location evidence="1">Cell membrane</location>
        <topology evidence="1">Single-pass type II membrane protein</topology>
    </subcellularLocation>
    <text evidence="8">Localizes to the division septum where it forms a ring structure.</text>
</comment>
<reference evidence="10 11" key="1">
    <citation type="submission" date="2023-06" db="EMBL/GenBank/DDBJ databases">
        <title>Thiopseudomonas sp. CY1220 draft genome sequence.</title>
        <authorList>
            <person name="Zhao G."/>
            <person name="An M."/>
        </authorList>
    </citation>
    <scope>NUCLEOTIDE SEQUENCE [LARGE SCALE GENOMIC DNA]</scope>
    <source>
        <strain evidence="10 11">CY1220</strain>
    </source>
</reference>
<evidence type="ECO:0000256" key="6">
    <source>
        <dbReference type="ARBA" id="ARBA00023136"/>
    </source>
</evidence>
<dbReference type="PANTHER" id="PTHR37479:SF1">
    <property type="entry name" value="CELL DIVISION PROTEIN FTSL"/>
    <property type="match status" value="1"/>
</dbReference>
<evidence type="ECO:0000256" key="5">
    <source>
        <dbReference type="ARBA" id="ARBA00022989"/>
    </source>
</evidence>
<dbReference type="Proteomes" id="UP001241056">
    <property type="component" value="Unassembled WGS sequence"/>
</dbReference>
<keyword evidence="2 8" id="KW-1003">Cell membrane</keyword>
<keyword evidence="8" id="KW-0997">Cell inner membrane</keyword>
<evidence type="ECO:0000256" key="1">
    <source>
        <dbReference type="ARBA" id="ARBA00004401"/>
    </source>
</evidence>
<evidence type="ECO:0000313" key="10">
    <source>
        <dbReference type="EMBL" id="MDM7857052.1"/>
    </source>
</evidence>
<evidence type="ECO:0000256" key="9">
    <source>
        <dbReference type="NCBIfam" id="TIGR02209"/>
    </source>
</evidence>
<comment type="subunit">
    <text evidence="8">Part of a complex composed of FtsB, FtsL and FtsQ.</text>
</comment>
<keyword evidence="4 8" id="KW-0812">Transmembrane</keyword>
<evidence type="ECO:0000256" key="4">
    <source>
        <dbReference type="ARBA" id="ARBA00022692"/>
    </source>
</evidence>
<keyword evidence="5 8" id="KW-1133">Transmembrane helix</keyword>
<evidence type="ECO:0000256" key="2">
    <source>
        <dbReference type="ARBA" id="ARBA00022475"/>
    </source>
</evidence>
<name>A0ABT7SLI0_9GAMM</name>
<sequence length="97" mass="10754">MSMPLYRHTSLAAVAVLVLFVAVISTAVLVAYAANESRNMLNALFVEMSKRDKLQADWGRLVLEHSTWTAHNRIESLAVEHLNMIIPEPGAVRVVTP</sequence>
<dbReference type="NCBIfam" id="TIGR02209">
    <property type="entry name" value="ftsL_broad"/>
    <property type="match status" value="1"/>
</dbReference>
<gene>
    <name evidence="8 10" type="primary">ftsL</name>
    <name evidence="10" type="ORF">QEZ41_01975</name>
</gene>
<evidence type="ECO:0000256" key="3">
    <source>
        <dbReference type="ARBA" id="ARBA00022618"/>
    </source>
</evidence>
<comment type="function">
    <text evidence="8">Essential cell division protein. May link together the upstream cell division proteins, which are predominantly cytoplasmic, with the downstream cell division proteins, which are predominantly periplasmic.</text>
</comment>
<organism evidence="10 11">
    <name type="scientific">Thiopseudomonas acetoxidans</name>
    <dbReference type="NCBI Taxonomy" id="3041622"/>
    <lineage>
        <taxon>Bacteria</taxon>
        <taxon>Pseudomonadati</taxon>
        <taxon>Pseudomonadota</taxon>
        <taxon>Gammaproteobacteria</taxon>
        <taxon>Pseudomonadales</taxon>
        <taxon>Pseudomonadaceae</taxon>
        <taxon>Thiopseudomonas</taxon>
    </lineage>
</organism>
<dbReference type="EMBL" id="JAUCDY010000001">
    <property type="protein sequence ID" value="MDM7857052.1"/>
    <property type="molecule type" value="Genomic_DNA"/>
</dbReference>